<name>X0UZU7_9ZZZZ</name>
<reference evidence="1" key="1">
    <citation type="journal article" date="2014" name="Front. Microbiol.">
        <title>High frequency of phylogenetically diverse reductive dehalogenase-homologous genes in deep subseafloor sedimentary metagenomes.</title>
        <authorList>
            <person name="Kawai M."/>
            <person name="Futagami T."/>
            <person name="Toyoda A."/>
            <person name="Takaki Y."/>
            <person name="Nishi S."/>
            <person name="Hori S."/>
            <person name="Arai W."/>
            <person name="Tsubouchi T."/>
            <person name="Morono Y."/>
            <person name="Uchiyama I."/>
            <person name="Ito T."/>
            <person name="Fujiyama A."/>
            <person name="Inagaki F."/>
            <person name="Takami H."/>
        </authorList>
    </citation>
    <scope>NUCLEOTIDE SEQUENCE</scope>
    <source>
        <strain evidence="1">Expedition CK06-06</strain>
    </source>
</reference>
<organism evidence="1">
    <name type="scientific">marine sediment metagenome</name>
    <dbReference type="NCBI Taxonomy" id="412755"/>
    <lineage>
        <taxon>unclassified sequences</taxon>
        <taxon>metagenomes</taxon>
        <taxon>ecological metagenomes</taxon>
    </lineage>
</organism>
<accession>X0UZU7</accession>
<dbReference type="EMBL" id="BARS01028213">
    <property type="protein sequence ID" value="GAG05808.1"/>
    <property type="molecule type" value="Genomic_DNA"/>
</dbReference>
<sequence>MPRDSNGNYSLPPGNPVIPETIIETDWANPTMNDLGVALTDSLSRTGLGGMLVPFQNVDGTVVNPGITWTNQINMGIYRKAENQMGVSVNADEVFTISFLGIQVRPTKKITIEDGNIGNEVVNANDVTTLTEAVYVPLSSKGQPNGVASLTASGVVPPNQLPTALTNYQGAWDASGGTTPSNPNNGDVWSISVAGTIFVVPPGETEPELTPVVPGEIILYASADGYWYLSNNGTDANDARYVQLTGSIMTG</sequence>
<dbReference type="AlphaFoldDB" id="X0UZU7"/>
<gene>
    <name evidence="1" type="ORF">S01H1_44237</name>
</gene>
<evidence type="ECO:0000313" key="1">
    <source>
        <dbReference type="EMBL" id="GAG05808.1"/>
    </source>
</evidence>
<feature type="non-terminal residue" evidence="1">
    <location>
        <position position="251"/>
    </location>
</feature>
<protein>
    <submittedName>
        <fullName evidence="1">Uncharacterized protein</fullName>
    </submittedName>
</protein>
<proteinExistence type="predicted"/>
<comment type="caution">
    <text evidence="1">The sequence shown here is derived from an EMBL/GenBank/DDBJ whole genome shotgun (WGS) entry which is preliminary data.</text>
</comment>